<dbReference type="EC" id="3.2.1.17" evidence="3"/>
<gene>
    <name evidence="4" type="ORF">CJF24_15305</name>
</gene>
<dbReference type="InterPro" id="IPR023346">
    <property type="entry name" value="Lysozyme-like_dom_sf"/>
</dbReference>
<comment type="catalytic activity">
    <reaction evidence="3">
        <text>Hydrolysis of (1-&gt;4)-beta-linkages between N-acetylmuramic acid and N-acetyl-D-glucosamine residues in a peptidoglycan and between N-acetyl-D-glucosamine residues in chitodextrins.</text>
        <dbReference type="EC" id="3.2.1.17"/>
    </reaction>
</comment>
<keyword evidence="3" id="KW-0326">Glycosidase</keyword>
<dbReference type="InterPro" id="IPR052619">
    <property type="entry name" value="Phage_lysozyme-like"/>
</dbReference>
<evidence type="ECO:0000256" key="2">
    <source>
        <dbReference type="ARBA" id="ARBA00022638"/>
    </source>
</evidence>
<evidence type="ECO:0000313" key="5">
    <source>
        <dbReference type="Proteomes" id="UP000323129"/>
    </source>
</evidence>
<dbReference type="Proteomes" id="UP000323129">
    <property type="component" value="Unassembled WGS sequence"/>
</dbReference>
<dbReference type="PANTHER" id="PTHR37406:SF1">
    <property type="entry name" value="T4-TYPE LYSOZYME 1-RELATED"/>
    <property type="match status" value="1"/>
</dbReference>
<proteinExistence type="inferred from homology"/>
<dbReference type="EMBL" id="NQMC01000047">
    <property type="protein sequence ID" value="TYD42720.1"/>
    <property type="molecule type" value="Genomic_DNA"/>
</dbReference>
<keyword evidence="5" id="KW-1185">Reference proteome</keyword>
<comment type="similarity">
    <text evidence="3">Belongs to the glycosyl hydrolase 24 family.</text>
</comment>
<dbReference type="SUPFAM" id="SSF53955">
    <property type="entry name" value="Lysozyme-like"/>
    <property type="match status" value="1"/>
</dbReference>
<evidence type="ECO:0000256" key="3">
    <source>
        <dbReference type="RuleBase" id="RU003788"/>
    </source>
</evidence>
<dbReference type="InterPro" id="IPR023347">
    <property type="entry name" value="Lysozyme_dom_sf"/>
</dbReference>
<keyword evidence="3" id="KW-0378">Hydrolase</keyword>
<protein>
    <recommendedName>
        <fullName evidence="3">Lysozyme</fullName>
        <ecNumber evidence="3">3.2.1.17</ecNumber>
    </recommendedName>
</protein>
<dbReference type="PANTHER" id="PTHR37406">
    <property type="entry name" value="T4-TYPE LYSOZYME 1-RELATED"/>
    <property type="match status" value="1"/>
</dbReference>
<evidence type="ECO:0000313" key="4">
    <source>
        <dbReference type="EMBL" id="TYD42720.1"/>
    </source>
</evidence>
<keyword evidence="1 3" id="KW-0929">Antimicrobial</keyword>
<dbReference type="Gene3D" id="1.10.530.40">
    <property type="match status" value="1"/>
</dbReference>
<dbReference type="Pfam" id="PF00959">
    <property type="entry name" value="Phage_lysozyme"/>
    <property type="match status" value="1"/>
</dbReference>
<sequence>MISNRRSIMKLIELAGSIQAKLLDNVKRHEGGEHAQKNKSFKNNRFYTYQDSLKKETIGYGHLVRQGESFPDGMTVDAANQLLKRDLDMAVNDANSWIALSGKPGEVQLILIEMVYQLGKGGACGFKKFAAAIERRDYFAAAQELRASTWHTQTPNRVEEYASVLESLPRG</sequence>
<organism evidence="4 5">
    <name type="scientific">Aeromonas veronii</name>
    <dbReference type="NCBI Taxonomy" id="654"/>
    <lineage>
        <taxon>Bacteria</taxon>
        <taxon>Pseudomonadati</taxon>
        <taxon>Pseudomonadota</taxon>
        <taxon>Gammaproteobacteria</taxon>
        <taxon>Aeromonadales</taxon>
        <taxon>Aeromonadaceae</taxon>
        <taxon>Aeromonas</taxon>
    </lineage>
</organism>
<keyword evidence="2 3" id="KW-0081">Bacteriolytic enzyme</keyword>
<reference evidence="4 5" key="1">
    <citation type="submission" date="2017-08" db="EMBL/GenBank/DDBJ databases">
        <title>Aeromonas veronii bv sobria strain NS22 whole genome sequencing.</title>
        <authorList>
            <person name="Katharios P."/>
            <person name="Ha V.Q."/>
            <person name="Smyrli M."/>
        </authorList>
    </citation>
    <scope>NUCLEOTIDE SEQUENCE [LARGE SCALE GENOMIC DNA]</scope>
    <source>
        <strain evidence="4 5">NS22</strain>
    </source>
</reference>
<dbReference type="InterPro" id="IPR002196">
    <property type="entry name" value="Glyco_hydro_24"/>
</dbReference>
<accession>A0ABY3MJ45</accession>
<evidence type="ECO:0000256" key="1">
    <source>
        <dbReference type="ARBA" id="ARBA00022529"/>
    </source>
</evidence>
<comment type="caution">
    <text evidence="4">The sequence shown here is derived from an EMBL/GenBank/DDBJ whole genome shotgun (WGS) entry which is preliminary data.</text>
</comment>
<name>A0ABY3MJ45_AERVE</name>